<evidence type="ECO:0008006" key="3">
    <source>
        <dbReference type="Google" id="ProtNLM"/>
    </source>
</evidence>
<dbReference type="PANTHER" id="PTHR24559">
    <property type="entry name" value="TRANSPOSON TY3-I GAG-POL POLYPROTEIN"/>
    <property type="match status" value="1"/>
</dbReference>
<name>A0A371F7Q5_MUCPR</name>
<dbReference type="Gene3D" id="3.30.70.270">
    <property type="match status" value="1"/>
</dbReference>
<accession>A0A371F7Q5</accession>
<comment type="caution">
    <text evidence="1">The sequence shown here is derived from an EMBL/GenBank/DDBJ whole genome shotgun (WGS) entry which is preliminary data.</text>
</comment>
<dbReference type="Gene3D" id="3.10.10.10">
    <property type="entry name" value="HIV Type 1 Reverse Transcriptase, subunit A, domain 1"/>
    <property type="match status" value="1"/>
</dbReference>
<dbReference type="SUPFAM" id="SSF56672">
    <property type="entry name" value="DNA/RNA polymerases"/>
    <property type="match status" value="1"/>
</dbReference>
<proteinExistence type="predicted"/>
<dbReference type="InterPro" id="IPR053134">
    <property type="entry name" value="RNA-dir_DNA_polymerase"/>
</dbReference>
<dbReference type="OrthoDB" id="76385at2759"/>
<dbReference type="InterPro" id="IPR043502">
    <property type="entry name" value="DNA/RNA_pol_sf"/>
</dbReference>
<dbReference type="CDD" id="cd01647">
    <property type="entry name" value="RT_LTR"/>
    <property type="match status" value="1"/>
</dbReference>
<dbReference type="AlphaFoldDB" id="A0A371F7Q5"/>
<feature type="non-terminal residue" evidence="1">
    <location>
        <position position="1"/>
    </location>
</feature>
<evidence type="ECO:0000313" key="1">
    <source>
        <dbReference type="EMBL" id="RDX74331.1"/>
    </source>
</evidence>
<reference evidence="1" key="1">
    <citation type="submission" date="2018-05" db="EMBL/GenBank/DDBJ databases">
        <title>Draft genome of Mucuna pruriens seed.</title>
        <authorList>
            <person name="Nnadi N.E."/>
            <person name="Vos R."/>
            <person name="Hasami M.H."/>
            <person name="Devisetty U.K."/>
            <person name="Aguiy J.C."/>
        </authorList>
    </citation>
    <scope>NUCLEOTIDE SEQUENCE [LARGE SCALE GENOMIC DNA]</scope>
    <source>
        <strain evidence="1">JCA_2017</strain>
    </source>
</reference>
<evidence type="ECO:0000313" key="2">
    <source>
        <dbReference type="Proteomes" id="UP000257109"/>
    </source>
</evidence>
<organism evidence="1 2">
    <name type="scientific">Mucuna pruriens</name>
    <name type="common">Velvet bean</name>
    <name type="synonym">Dolichos pruriens</name>
    <dbReference type="NCBI Taxonomy" id="157652"/>
    <lineage>
        <taxon>Eukaryota</taxon>
        <taxon>Viridiplantae</taxon>
        <taxon>Streptophyta</taxon>
        <taxon>Embryophyta</taxon>
        <taxon>Tracheophyta</taxon>
        <taxon>Spermatophyta</taxon>
        <taxon>Magnoliopsida</taxon>
        <taxon>eudicotyledons</taxon>
        <taxon>Gunneridae</taxon>
        <taxon>Pentapetalae</taxon>
        <taxon>rosids</taxon>
        <taxon>fabids</taxon>
        <taxon>Fabales</taxon>
        <taxon>Fabaceae</taxon>
        <taxon>Papilionoideae</taxon>
        <taxon>50 kb inversion clade</taxon>
        <taxon>NPAAA clade</taxon>
        <taxon>indigoferoid/millettioid clade</taxon>
        <taxon>Phaseoleae</taxon>
        <taxon>Mucuna</taxon>
    </lineage>
</organism>
<keyword evidence="2" id="KW-1185">Reference proteome</keyword>
<gene>
    <name evidence="1" type="ORF">CR513_45934</name>
</gene>
<dbReference type="EMBL" id="QJKJ01010211">
    <property type="protein sequence ID" value="RDX74331.1"/>
    <property type="molecule type" value="Genomic_DNA"/>
</dbReference>
<dbReference type="InterPro" id="IPR043128">
    <property type="entry name" value="Rev_trsase/Diguanyl_cyclase"/>
</dbReference>
<dbReference type="PANTHER" id="PTHR24559:SF444">
    <property type="entry name" value="REVERSE TRANSCRIPTASE DOMAIN-CONTAINING PROTEIN"/>
    <property type="match status" value="1"/>
</dbReference>
<sequence length="324" mass="36901">MKHPTEDHSLFGIDIIDELVAEHLQLEVSSTKFQNFAEDIDAIDCLGSAIDESDYDNLCEVQDLFDSKDDIDNLVDLVVNSEIVDLIDQACKYDEEPEYSKGARVQVVETKKPLQAQLKSSPSHLKYAYLDDDQQFPIIIANDLHREQEEKLLQVLRQHKQAIGWRLSNLPGINPLIYMRGSPSNKATTMKIESDHPRCGSEGSNKTVCYQNHLPHFGYLVQVVPKKSKMIIMKNQHDELATRKDNFPLPFIDQVLEKLAGKSHYCFVDGFSGYMQIHIAPEDQHRPIFTCPFGTFAYTHMSFGLCNVSSTFQCCMTSIFSYLL</sequence>
<protein>
    <recommendedName>
        <fullName evidence="3">Reverse transcriptase domain-containing protein</fullName>
    </recommendedName>
</protein>
<dbReference type="Proteomes" id="UP000257109">
    <property type="component" value="Unassembled WGS sequence"/>
</dbReference>